<dbReference type="InterPro" id="IPR056592">
    <property type="entry name" value="Beta-prop_At3g26010-like"/>
</dbReference>
<dbReference type="SMART" id="SM00256">
    <property type="entry name" value="FBOX"/>
    <property type="match status" value="1"/>
</dbReference>
<dbReference type="Pfam" id="PF00646">
    <property type="entry name" value="F-box"/>
    <property type="match status" value="1"/>
</dbReference>
<sequence length="329" mass="38129">MSLNMLNLDDLPDLVLIEIICRLPRESAVVCRCVSKRWFSLLSSNTYFLRRFLCVQSENQKPISGTVIFTNPRQPGKFFSSEPPERKLSLSFLPCFQGSVSSSNTQPIVVGAYNDLVLCCPTMSFQRDYYICNPYTRQWDALPPAPRCHEEVRVGFISEPYYYNNDKNQQCDPKEEEESEIRVNVEYMYRVVRIIPPKRPDKSLELFNMEMFSSETGIWTRSVISCPRSFRFRTLCRDAGVAYNGMLYWWSSGEGFIIGLDPYEKSGKYCFRYIENKPTDERTSGPFKFLGVSSRGRLRMCQFTLADFDDNDGDVKVELSCAICMRTIR</sequence>
<evidence type="ECO:0000259" key="1">
    <source>
        <dbReference type="PROSITE" id="PS50181"/>
    </source>
</evidence>
<dbReference type="EMBL" id="PJQY01003958">
    <property type="protein sequence ID" value="PQM33204.1"/>
    <property type="molecule type" value="Genomic_DNA"/>
</dbReference>
<dbReference type="Proteomes" id="UP000250321">
    <property type="component" value="Unassembled WGS sequence"/>
</dbReference>
<proteinExistence type="predicted"/>
<keyword evidence="3" id="KW-1185">Reference proteome</keyword>
<dbReference type="PROSITE" id="PS50181">
    <property type="entry name" value="FBOX"/>
    <property type="match status" value="1"/>
</dbReference>
<dbReference type="InterPro" id="IPR036047">
    <property type="entry name" value="F-box-like_dom_sf"/>
</dbReference>
<gene>
    <name evidence="2" type="ORF">Pyn_14180</name>
</gene>
<dbReference type="CDD" id="cd22157">
    <property type="entry name" value="F-box_AtFBW1-like"/>
    <property type="match status" value="1"/>
</dbReference>
<dbReference type="Gene3D" id="1.20.1280.50">
    <property type="match status" value="1"/>
</dbReference>
<dbReference type="InterPro" id="IPR001810">
    <property type="entry name" value="F-box_dom"/>
</dbReference>
<evidence type="ECO:0000313" key="2">
    <source>
        <dbReference type="EMBL" id="PQM33204.1"/>
    </source>
</evidence>
<reference evidence="2 3" key="1">
    <citation type="submission" date="2018-02" db="EMBL/GenBank/DDBJ databases">
        <title>Draft genome of wild Prunus yedoensis var. nudiflora.</title>
        <authorList>
            <person name="Baek S."/>
            <person name="Kim J.-H."/>
            <person name="Choi K."/>
            <person name="Kim G.-B."/>
            <person name="Cho A."/>
            <person name="Jang H."/>
            <person name="Shin C.-H."/>
            <person name="Yu H.-J."/>
            <person name="Mun J.-H."/>
        </authorList>
    </citation>
    <scope>NUCLEOTIDE SEQUENCE [LARGE SCALE GENOMIC DNA]</scope>
    <source>
        <strain evidence="3">cv. Jeju island</strain>
        <tissue evidence="2">Leaf</tissue>
    </source>
</reference>
<dbReference type="AlphaFoldDB" id="A0A314U9U9"/>
<evidence type="ECO:0000313" key="3">
    <source>
        <dbReference type="Proteomes" id="UP000250321"/>
    </source>
</evidence>
<dbReference type="Pfam" id="PF24750">
    <property type="entry name" value="b-prop_At3g26010-like"/>
    <property type="match status" value="1"/>
</dbReference>
<name>A0A314U9U9_PRUYE</name>
<comment type="caution">
    <text evidence="2">The sequence shown here is derived from an EMBL/GenBank/DDBJ whole genome shotgun (WGS) entry which is preliminary data.</text>
</comment>
<organism evidence="2 3">
    <name type="scientific">Prunus yedoensis var. nudiflora</name>
    <dbReference type="NCBI Taxonomy" id="2094558"/>
    <lineage>
        <taxon>Eukaryota</taxon>
        <taxon>Viridiplantae</taxon>
        <taxon>Streptophyta</taxon>
        <taxon>Embryophyta</taxon>
        <taxon>Tracheophyta</taxon>
        <taxon>Spermatophyta</taxon>
        <taxon>Magnoliopsida</taxon>
        <taxon>eudicotyledons</taxon>
        <taxon>Gunneridae</taxon>
        <taxon>Pentapetalae</taxon>
        <taxon>rosids</taxon>
        <taxon>fabids</taxon>
        <taxon>Rosales</taxon>
        <taxon>Rosaceae</taxon>
        <taxon>Amygdaloideae</taxon>
        <taxon>Amygdaleae</taxon>
        <taxon>Prunus</taxon>
    </lineage>
</organism>
<dbReference type="PANTHER" id="PTHR35546">
    <property type="entry name" value="F-BOX PROTEIN INTERACTION DOMAIN PROTEIN-RELATED"/>
    <property type="match status" value="1"/>
</dbReference>
<protein>
    <recommendedName>
        <fullName evidence="1">F-box domain-containing protein</fullName>
    </recommendedName>
</protein>
<dbReference type="PANTHER" id="PTHR35546:SF130">
    <property type="entry name" value="EXPRESSED PROTEIN"/>
    <property type="match status" value="1"/>
</dbReference>
<feature type="domain" description="F-box" evidence="1">
    <location>
        <begin position="5"/>
        <end position="51"/>
    </location>
</feature>
<dbReference type="OrthoDB" id="1160067at2759"/>
<dbReference type="InterPro" id="IPR055290">
    <property type="entry name" value="At3g26010-like"/>
</dbReference>
<dbReference type="SUPFAM" id="SSF81383">
    <property type="entry name" value="F-box domain"/>
    <property type="match status" value="1"/>
</dbReference>
<dbReference type="STRING" id="2094558.A0A314U9U9"/>
<accession>A0A314U9U9</accession>